<dbReference type="Pfam" id="PF01207">
    <property type="entry name" value="Dus"/>
    <property type="match status" value="1"/>
</dbReference>
<dbReference type="EMBL" id="FOKJ01000012">
    <property type="protein sequence ID" value="SFB01651.1"/>
    <property type="molecule type" value="Genomic_DNA"/>
</dbReference>
<dbReference type="InterPro" id="IPR042270">
    <property type="entry name" value="DusC_C"/>
</dbReference>
<feature type="site" description="Interacts with tRNA" evidence="9">
    <location>
        <position position="95"/>
    </location>
</feature>
<feature type="site" description="Interacts with tRNA; defines subfamily-specific binding signature" evidence="9">
    <location>
        <position position="299"/>
    </location>
</feature>
<comment type="cofactor">
    <cofactor evidence="1 9 10 12">
        <name>FMN</name>
        <dbReference type="ChEBI" id="CHEBI:58210"/>
    </cofactor>
</comment>
<comment type="function">
    <text evidence="9">Catalyzes the synthesis of 5,6-dihydrouridine (D), a modified base found in the D-loop of most tRNAs, via the reduction of the C5-C6 double bond in target uridines. Specifically modifies U16 in tRNAs.</text>
</comment>
<feature type="binding site" evidence="9 12">
    <location>
        <position position="139"/>
    </location>
    <ligand>
        <name>FMN</name>
        <dbReference type="ChEBI" id="CHEBI:58210"/>
    </ligand>
</feature>
<dbReference type="InterPro" id="IPR035587">
    <property type="entry name" value="DUS-like_FMN-bd"/>
</dbReference>
<reference evidence="14 16" key="2">
    <citation type="submission" date="2016-10" db="EMBL/GenBank/DDBJ databases">
        <authorList>
            <person name="Varghese N."/>
            <person name="Submissions S."/>
        </authorList>
    </citation>
    <scope>NUCLEOTIDE SEQUENCE [LARGE SCALE GENOMIC DNA]</scope>
    <source>
        <strain evidence="14 16">DSM 282</strain>
    </source>
</reference>
<evidence type="ECO:0000256" key="10">
    <source>
        <dbReference type="PIRNR" id="PIRNR006621"/>
    </source>
</evidence>
<comment type="similarity">
    <text evidence="10">Belongs to the dus family.</text>
</comment>
<dbReference type="InterPro" id="IPR018517">
    <property type="entry name" value="tRNA_hU_synthase_CS"/>
</dbReference>
<organism evidence="15 17">
    <name type="scientific">Azotobacter beijerinckii</name>
    <dbReference type="NCBI Taxonomy" id="170623"/>
    <lineage>
        <taxon>Bacteria</taxon>
        <taxon>Pseudomonadati</taxon>
        <taxon>Pseudomonadota</taxon>
        <taxon>Gammaproteobacteria</taxon>
        <taxon>Pseudomonadales</taxon>
        <taxon>Pseudomonadaceae</taxon>
        <taxon>Azotobacter</taxon>
    </lineage>
</organism>
<evidence type="ECO:0000313" key="16">
    <source>
        <dbReference type="Proteomes" id="UP000198861"/>
    </source>
</evidence>
<sequence length="329" mass="36470">MQIALAPMEGLVDELLRDLLTRVGGIDWCVTEFVRVSDRLLPPAQFEKLAPEMRRGWRTDAGTPVRLQLLGSDPACLAENAALAAELGAPVIDLNFGCPAKTVNRSRGGAVLLDEPELLHAIVRAVRRAVPAQVPVTAKMRLGYSHPDGALECARALAEGGAAQLVVHARTRAEGYRPPAHWEWVARVQEAVRVPVYANGEIWTVEDWQRCRQVSGVEDIMLGRGLVSCPDLARQIVAARAGRTPEPLEWREVQLLVGEFWRRARQRIAPRYAPGRLKQWLAMLTRSYPEASALFAELRRENDCMRLDALLGVDLDREPAPSEKAFSVS</sequence>
<keyword evidence="4 9" id="KW-0288">FMN</keyword>
<name>A0A1I4ATU9_9GAMM</name>
<keyword evidence="6 9" id="KW-0521">NADP</keyword>
<dbReference type="Gene3D" id="3.20.20.70">
    <property type="entry name" value="Aldolase class I"/>
    <property type="match status" value="1"/>
</dbReference>
<feature type="site" description="Interacts with tRNA" evidence="9">
    <location>
        <position position="176"/>
    </location>
</feature>
<feature type="active site" description="Proton donor" evidence="9 11">
    <location>
        <position position="98"/>
    </location>
</feature>
<feature type="binding site" evidence="9 12">
    <location>
        <position position="68"/>
    </location>
    <ligand>
        <name>FMN</name>
        <dbReference type="ChEBI" id="CHEBI:58210"/>
    </ligand>
</feature>
<comment type="similarity">
    <text evidence="9">Belongs to the Dus family. DusC subfamily.</text>
</comment>
<keyword evidence="2 9" id="KW-0820">tRNA-binding</keyword>
<keyword evidence="7 9" id="KW-0694">RNA-binding</keyword>
<evidence type="ECO:0000256" key="2">
    <source>
        <dbReference type="ARBA" id="ARBA00022555"/>
    </source>
</evidence>
<evidence type="ECO:0000256" key="7">
    <source>
        <dbReference type="ARBA" id="ARBA00022884"/>
    </source>
</evidence>
<dbReference type="GO" id="GO:0010181">
    <property type="term" value="F:FMN binding"/>
    <property type="evidence" value="ECO:0007669"/>
    <property type="project" value="UniProtKB-UniRule"/>
</dbReference>
<dbReference type="RefSeq" id="WP_090937068.1">
    <property type="nucleotide sequence ID" value="NZ_FOKJ01000012.1"/>
</dbReference>
<evidence type="ECO:0000256" key="1">
    <source>
        <dbReference type="ARBA" id="ARBA00001917"/>
    </source>
</evidence>
<evidence type="ECO:0000256" key="9">
    <source>
        <dbReference type="HAMAP-Rule" id="MF_02043"/>
    </source>
</evidence>
<feature type="site" description="Interacts with tRNA; defines subfamily-specific binding signature" evidence="9">
    <location>
        <position position="35"/>
    </location>
</feature>
<comment type="caution">
    <text evidence="9">Lacks conserved residue(s) required for the propagation of feature annotation.</text>
</comment>
<evidence type="ECO:0000256" key="5">
    <source>
        <dbReference type="ARBA" id="ARBA00022694"/>
    </source>
</evidence>
<dbReference type="Proteomes" id="UP000199579">
    <property type="component" value="Unassembled WGS sequence"/>
</dbReference>
<feature type="binding site" evidence="12">
    <location>
        <position position="168"/>
    </location>
    <ligand>
        <name>FMN</name>
        <dbReference type="ChEBI" id="CHEBI:58210"/>
    </ligand>
</feature>
<dbReference type="GO" id="GO:0017150">
    <property type="term" value="F:tRNA dihydrouridine synthase activity"/>
    <property type="evidence" value="ECO:0007669"/>
    <property type="project" value="UniProtKB-UniRule"/>
</dbReference>
<dbReference type="HAMAP" id="MF_02043">
    <property type="entry name" value="DusC_subfam"/>
    <property type="match status" value="1"/>
</dbReference>
<gene>
    <name evidence="9" type="primary">dusC</name>
    <name evidence="14" type="ORF">SAMN04244571_01116</name>
    <name evidence="15" type="ORF">SAMN04244574_01178</name>
</gene>
<keyword evidence="3 9" id="KW-0285">Flavoprotein</keyword>
<evidence type="ECO:0000256" key="4">
    <source>
        <dbReference type="ARBA" id="ARBA00022643"/>
    </source>
</evidence>
<feature type="binding site" evidence="9">
    <location>
        <begin position="199"/>
        <end position="201"/>
    </location>
    <ligand>
        <name>FMN</name>
        <dbReference type="ChEBI" id="CHEBI:58210"/>
    </ligand>
</feature>
<feature type="site" description="Interacts with tRNA; defines subfamily-specific binding signature" evidence="9">
    <location>
        <position position="278"/>
    </location>
</feature>
<keyword evidence="5 9" id="KW-0819">tRNA processing</keyword>
<evidence type="ECO:0000256" key="8">
    <source>
        <dbReference type="ARBA" id="ARBA00023002"/>
    </source>
</evidence>
<keyword evidence="8 9" id="KW-0560">Oxidoreductase</keyword>
<dbReference type="PANTHER" id="PTHR11082">
    <property type="entry name" value="TRNA-DIHYDROURIDINE SYNTHASE"/>
    <property type="match status" value="1"/>
</dbReference>
<dbReference type="GO" id="GO:0050660">
    <property type="term" value="F:flavin adenine dinucleotide binding"/>
    <property type="evidence" value="ECO:0007669"/>
    <property type="project" value="InterPro"/>
</dbReference>
<feature type="domain" description="DUS-like FMN-binding" evidence="13">
    <location>
        <begin position="5"/>
        <end position="254"/>
    </location>
</feature>
<comment type="catalytic activity">
    <reaction evidence="9">
        <text>5,6-dihydrouridine(16) in tRNA + NADP(+) = uridine(16) in tRNA + NADPH + H(+)</text>
        <dbReference type="Rhea" id="RHEA:53376"/>
        <dbReference type="Rhea" id="RHEA-COMP:13543"/>
        <dbReference type="Rhea" id="RHEA-COMP:13544"/>
        <dbReference type="ChEBI" id="CHEBI:15378"/>
        <dbReference type="ChEBI" id="CHEBI:57783"/>
        <dbReference type="ChEBI" id="CHEBI:58349"/>
        <dbReference type="ChEBI" id="CHEBI:65315"/>
        <dbReference type="ChEBI" id="CHEBI:74443"/>
    </reaction>
</comment>
<reference evidence="15 17" key="1">
    <citation type="submission" date="2016-10" db="EMBL/GenBank/DDBJ databases">
        <authorList>
            <person name="de Groot N.N."/>
        </authorList>
    </citation>
    <scope>NUCLEOTIDE SEQUENCE [LARGE SCALE GENOMIC DNA]</scope>
    <source>
        <strain evidence="15 17">DSM 381</strain>
    </source>
</reference>
<dbReference type="PIRSF" id="PIRSF006621">
    <property type="entry name" value="Dus"/>
    <property type="match status" value="1"/>
</dbReference>
<dbReference type="InterPro" id="IPR013785">
    <property type="entry name" value="Aldolase_TIM"/>
</dbReference>
<dbReference type="AlphaFoldDB" id="A0A1I4ATU9"/>
<dbReference type="PANTHER" id="PTHR11082:SF26">
    <property type="entry name" value="TRNA-DIHYDROURIDINE(16) SYNTHASE"/>
    <property type="match status" value="1"/>
</dbReference>
<dbReference type="SUPFAM" id="SSF51395">
    <property type="entry name" value="FMN-linked oxidoreductases"/>
    <property type="match status" value="1"/>
</dbReference>
<evidence type="ECO:0000259" key="13">
    <source>
        <dbReference type="Pfam" id="PF01207"/>
    </source>
</evidence>
<protein>
    <recommendedName>
        <fullName evidence="9">tRNA-dihydrouridine(16) synthase</fullName>
        <ecNumber evidence="9">1.3.1.-</ecNumber>
    </recommendedName>
    <alternativeName>
        <fullName evidence="9">U16-specific dihydrouridine synthase</fullName>
        <shortName evidence="9">U16-specific Dus</shortName>
    </alternativeName>
    <alternativeName>
        <fullName evidence="9">tRNA-dihydrouridine synthase C</fullName>
    </alternativeName>
</protein>
<dbReference type="GO" id="GO:0000049">
    <property type="term" value="F:tRNA binding"/>
    <property type="evidence" value="ECO:0007669"/>
    <property type="project" value="UniProtKB-UniRule"/>
</dbReference>
<evidence type="ECO:0000256" key="12">
    <source>
        <dbReference type="PIRSR" id="PIRSR006621-2"/>
    </source>
</evidence>
<evidence type="ECO:0000313" key="14">
    <source>
        <dbReference type="EMBL" id="SFB01651.1"/>
    </source>
</evidence>
<dbReference type="Gene3D" id="1.20.225.30">
    <property type="entry name" value="Dihydrouridine synthase, C-terminal recognition domain"/>
    <property type="match status" value="1"/>
</dbReference>
<dbReference type="InterPro" id="IPR001269">
    <property type="entry name" value="DUS_fam"/>
</dbReference>
<dbReference type="EMBL" id="FOSX01000012">
    <property type="protein sequence ID" value="SFK59713.1"/>
    <property type="molecule type" value="Genomic_DNA"/>
</dbReference>
<proteinExistence type="inferred from homology"/>
<accession>A0A1I4ATU9</accession>
<comment type="catalytic activity">
    <reaction evidence="9">
        <text>5,6-dihydrouridine(16) in tRNA + NAD(+) = uridine(16) in tRNA + NADH + H(+)</text>
        <dbReference type="Rhea" id="RHEA:53380"/>
        <dbReference type="Rhea" id="RHEA-COMP:13543"/>
        <dbReference type="Rhea" id="RHEA-COMP:13544"/>
        <dbReference type="ChEBI" id="CHEBI:15378"/>
        <dbReference type="ChEBI" id="CHEBI:57540"/>
        <dbReference type="ChEBI" id="CHEBI:57945"/>
        <dbReference type="ChEBI" id="CHEBI:65315"/>
        <dbReference type="ChEBI" id="CHEBI:74443"/>
    </reaction>
</comment>
<dbReference type="PROSITE" id="PS01136">
    <property type="entry name" value="UPF0034"/>
    <property type="match status" value="1"/>
</dbReference>
<feature type="site" description="Interacts with tRNA; defines subfamily-specific binding signature" evidence="9">
    <location>
        <position position="276"/>
    </location>
</feature>
<evidence type="ECO:0000256" key="11">
    <source>
        <dbReference type="PIRSR" id="PIRSR006621-1"/>
    </source>
</evidence>
<evidence type="ECO:0000256" key="6">
    <source>
        <dbReference type="ARBA" id="ARBA00022857"/>
    </source>
</evidence>
<dbReference type="InterPro" id="IPR032886">
    <property type="entry name" value="DusC"/>
</dbReference>
<dbReference type="CDD" id="cd02801">
    <property type="entry name" value="DUS_like_FMN"/>
    <property type="match status" value="1"/>
</dbReference>
<evidence type="ECO:0000313" key="15">
    <source>
        <dbReference type="EMBL" id="SFK59713.1"/>
    </source>
</evidence>
<feature type="binding site" evidence="9 12">
    <location>
        <begin position="223"/>
        <end position="224"/>
    </location>
    <ligand>
        <name>FMN</name>
        <dbReference type="ChEBI" id="CHEBI:58210"/>
    </ligand>
</feature>
<keyword evidence="16" id="KW-1185">Reference proteome</keyword>
<evidence type="ECO:0000256" key="3">
    <source>
        <dbReference type="ARBA" id="ARBA00022630"/>
    </source>
</evidence>
<dbReference type="EC" id="1.3.1.-" evidence="9"/>
<keyword evidence="12" id="KW-0547">Nucleotide-binding</keyword>
<evidence type="ECO:0000313" key="17">
    <source>
        <dbReference type="Proteomes" id="UP000199579"/>
    </source>
</evidence>
<dbReference type="Proteomes" id="UP000198861">
    <property type="component" value="Unassembled WGS sequence"/>
</dbReference>